<dbReference type="VEuPathDB" id="FungiDB:LELG_05151"/>
<evidence type="ECO:0000256" key="1">
    <source>
        <dbReference type="ARBA" id="ARBA00004123"/>
    </source>
</evidence>
<evidence type="ECO:0000256" key="4">
    <source>
        <dbReference type="ARBA" id="ARBA00022664"/>
    </source>
</evidence>
<dbReference type="GeneID" id="5230701"/>
<reference evidence="10 11" key="1">
    <citation type="journal article" date="2009" name="Nature">
        <title>Evolution of pathogenicity and sexual reproduction in eight Candida genomes.</title>
        <authorList>
            <person name="Butler G."/>
            <person name="Rasmussen M.D."/>
            <person name="Lin M.F."/>
            <person name="Santos M.A."/>
            <person name="Sakthikumar S."/>
            <person name="Munro C.A."/>
            <person name="Rheinbay E."/>
            <person name="Grabherr M."/>
            <person name="Forche A."/>
            <person name="Reedy J.L."/>
            <person name="Agrafioti I."/>
            <person name="Arnaud M.B."/>
            <person name="Bates S."/>
            <person name="Brown A.J."/>
            <person name="Brunke S."/>
            <person name="Costanzo M.C."/>
            <person name="Fitzpatrick D.A."/>
            <person name="de Groot P.W."/>
            <person name="Harris D."/>
            <person name="Hoyer L.L."/>
            <person name="Hube B."/>
            <person name="Klis F.M."/>
            <person name="Kodira C."/>
            <person name="Lennard N."/>
            <person name="Logue M.E."/>
            <person name="Martin R."/>
            <person name="Neiman A.M."/>
            <person name="Nikolaou E."/>
            <person name="Quail M.A."/>
            <person name="Quinn J."/>
            <person name="Santos M.C."/>
            <person name="Schmitzberger F.F."/>
            <person name="Sherlock G."/>
            <person name="Shah P."/>
            <person name="Silverstein K.A."/>
            <person name="Skrzypek M.S."/>
            <person name="Soll D."/>
            <person name="Staggs R."/>
            <person name="Stansfield I."/>
            <person name="Stumpf M.P."/>
            <person name="Sudbery P.E."/>
            <person name="Srikantha T."/>
            <person name="Zeng Q."/>
            <person name="Berman J."/>
            <person name="Berriman M."/>
            <person name="Heitman J."/>
            <person name="Gow N.A."/>
            <person name="Lorenz M.C."/>
            <person name="Birren B.W."/>
            <person name="Kellis M."/>
            <person name="Cuomo C.A."/>
        </authorList>
    </citation>
    <scope>NUCLEOTIDE SEQUENCE [LARGE SCALE GENOMIC DNA]</scope>
    <source>
        <strain evidence="11">ATCC 11503 / BCRC 21390 / CBS 2605 / JCM 1781 / NBRC 1676 / NRRL YB-4239</strain>
    </source>
</reference>
<comment type="subcellular location">
    <subcellularLocation>
        <location evidence="1 8">Nucleus</location>
    </subcellularLocation>
</comment>
<dbReference type="KEGG" id="lel:PVL30_005284"/>
<organism evidence="10 11">
    <name type="scientific">Lodderomyces elongisporus (strain ATCC 11503 / CBS 2605 / JCM 1781 / NBRC 1676 / NRRL YB-4239)</name>
    <name type="common">Yeast</name>
    <name type="synonym">Saccharomyces elongisporus</name>
    <dbReference type="NCBI Taxonomy" id="379508"/>
    <lineage>
        <taxon>Eukaryota</taxon>
        <taxon>Fungi</taxon>
        <taxon>Dikarya</taxon>
        <taxon>Ascomycota</taxon>
        <taxon>Saccharomycotina</taxon>
        <taxon>Pichiomycetes</taxon>
        <taxon>Debaryomycetaceae</taxon>
        <taxon>Candida/Lodderomyces clade</taxon>
        <taxon>Lodderomyces</taxon>
    </lineage>
</organism>
<feature type="compositionally biased region" description="Polar residues" evidence="9">
    <location>
        <begin position="147"/>
        <end position="163"/>
    </location>
</feature>
<dbReference type="AlphaFoldDB" id="A5E6B2"/>
<evidence type="ECO:0000256" key="9">
    <source>
        <dbReference type="SAM" id="MobiDB-lite"/>
    </source>
</evidence>
<dbReference type="EMBL" id="CH981531">
    <property type="protein sequence ID" value="EDK46970.1"/>
    <property type="molecule type" value="Genomic_DNA"/>
</dbReference>
<dbReference type="Proteomes" id="UP000001996">
    <property type="component" value="Unassembled WGS sequence"/>
</dbReference>
<protein>
    <recommendedName>
        <fullName evidence="3 8">Pre-mRNA-splicing factor SYF2</fullName>
    </recommendedName>
</protein>
<keyword evidence="7 8" id="KW-0539">Nucleus</keyword>
<comment type="function">
    <text evidence="8">Involved in pre-mRNA splicing.</text>
</comment>
<evidence type="ECO:0000256" key="5">
    <source>
        <dbReference type="ARBA" id="ARBA00022728"/>
    </source>
</evidence>
<feature type="region of interest" description="Disordered" evidence="9">
    <location>
        <begin position="133"/>
        <end position="175"/>
    </location>
</feature>
<dbReference type="HOGENOM" id="CLU_051065_4_0_1"/>
<dbReference type="InterPro" id="IPR013260">
    <property type="entry name" value="mRNA_splic_SYF2"/>
</dbReference>
<evidence type="ECO:0000256" key="3">
    <source>
        <dbReference type="ARBA" id="ARBA00014745"/>
    </source>
</evidence>
<keyword evidence="11" id="KW-1185">Reference proteome</keyword>
<evidence type="ECO:0000256" key="6">
    <source>
        <dbReference type="ARBA" id="ARBA00023187"/>
    </source>
</evidence>
<accession>A5E6B2</accession>
<dbReference type="GO" id="GO:0000398">
    <property type="term" value="P:mRNA splicing, via spliceosome"/>
    <property type="evidence" value="ECO:0007669"/>
    <property type="project" value="UniProtKB-UniRule"/>
</dbReference>
<evidence type="ECO:0000256" key="7">
    <source>
        <dbReference type="ARBA" id="ARBA00023242"/>
    </source>
</evidence>
<evidence type="ECO:0000256" key="8">
    <source>
        <dbReference type="RuleBase" id="RU367148"/>
    </source>
</evidence>
<name>A5E6B2_LODEL</name>
<dbReference type="STRING" id="379508.A5E6B2"/>
<evidence type="ECO:0000313" key="11">
    <source>
        <dbReference type="Proteomes" id="UP000001996"/>
    </source>
</evidence>
<feature type="compositionally biased region" description="Basic and acidic residues" evidence="9">
    <location>
        <begin position="164"/>
        <end position="175"/>
    </location>
</feature>
<dbReference type="OrthoDB" id="199717at2759"/>
<dbReference type="Pfam" id="PF08231">
    <property type="entry name" value="SYF2"/>
    <property type="match status" value="1"/>
</dbReference>
<gene>
    <name evidence="10" type="ORF">LELG_05151</name>
</gene>
<comment type="similarity">
    <text evidence="2 8">Belongs to the SYF2 family.</text>
</comment>
<dbReference type="GO" id="GO:0005681">
    <property type="term" value="C:spliceosomal complex"/>
    <property type="evidence" value="ECO:0007669"/>
    <property type="project" value="UniProtKB-KW"/>
</dbReference>
<evidence type="ECO:0000313" key="10">
    <source>
        <dbReference type="EMBL" id="EDK46970.1"/>
    </source>
</evidence>
<proteinExistence type="inferred from homology"/>
<keyword evidence="6 8" id="KW-0508">mRNA splicing</keyword>
<keyword evidence="4 8" id="KW-0507">mRNA processing</keyword>
<sequence length="175" mass="20511">MKMVEPQIEATYSNDLLERFDRLKRKRQETIKLNKIDAAQDSRRRQLVTISRAYQHLPNNNAYNSRADSKKDLTDLERAMEYTIEECEKWDKKQERKANHGIHDQVRLAESSYYKEIEKIPIDIEAYKAQKAELQNESHNAPAVELSDTTTQKSQGRSEPNSQDIKRSKIQKESS</sequence>
<keyword evidence="5 8" id="KW-0747">Spliceosome</keyword>
<dbReference type="InParanoid" id="A5E6B2"/>
<comment type="subunit">
    <text evidence="8">May be part of a spliceosome complex.</text>
</comment>
<dbReference type="OMA" id="QFNMKLN"/>
<evidence type="ECO:0000256" key="2">
    <source>
        <dbReference type="ARBA" id="ARBA00010028"/>
    </source>
</evidence>